<name>W1PC10_AMBTC</name>
<dbReference type="FunFam" id="1.10.630.10:FF:000024">
    <property type="entry name" value="Allene oxide synthase, chloroplastic"/>
    <property type="match status" value="1"/>
</dbReference>
<keyword evidence="1 5" id="KW-0349">Heme</keyword>
<dbReference type="OrthoDB" id="2789670at2759"/>
<sequence length="472" mass="52935">MSDLAAFTVRSIPGSYGLPLIGNLMDRMDYFWLEGRDKFFQNRMAKYQSTVFRANVPASAPLFGGSDPRVIAIVDSAAFTTLFDISLVEKKDVLVGDYLPSLDYTGGMRVLAYLDPSEPQHSSIKSFLLDNLRRSAKTWVPDLQSSLEPLWSTLEKDVQEKGSAGVLLPLQKFLFSFLSKVLLGADPAVDPEIAKNGHFIIDKWLAPQLVPTVGTGGLIPYPLEELLLHSFPLPFAFVRGGYQKLYDFILNHAKDVLSIAINEYGLTEAQATHNLLYTLGFNAFGGFSIFLPSLISYIGKDPRLQERLRTEVRDVMNTHEGVSFNAVSEMELLSSTVYEALRINPPVAFQYGRARRDFILKSHDCSYGVQAGELLCGFQPLAMRDPKVFEAPEEFRADRFIKERGGEGLIQYVYWSNGPQTATPSVENKQCVAKDYVMATTRLILAELFMRYDSFQLDNDSSSTITFLKRRS</sequence>
<evidence type="ECO:0000313" key="7">
    <source>
        <dbReference type="Proteomes" id="UP000017836"/>
    </source>
</evidence>
<evidence type="ECO:0000256" key="4">
    <source>
        <dbReference type="ARBA" id="ARBA00023239"/>
    </source>
</evidence>
<comment type="cofactor">
    <cofactor evidence="5">
        <name>heme</name>
        <dbReference type="ChEBI" id="CHEBI:30413"/>
    </cofactor>
</comment>
<dbReference type="AlphaFoldDB" id="W1PC10"/>
<dbReference type="EMBL" id="KI394011">
    <property type="protein sequence ID" value="ERN05483.1"/>
    <property type="molecule type" value="Genomic_DNA"/>
</dbReference>
<gene>
    <name evidence="6" type="ORF">AMTR_s00007p00253830</name>
</gene>
<organism evidence="6 7">
    <name type="scientific">Amborella trichopoda</name>
    <dbReference type="NCBI Taxonomy" id="13333"/>
    <lineage>
        <taxon>Eukaryota</taxon>
        <taxon>Viridiplantae</taxon>
        <taxon>Streptophyta</taxon>
        <taxon>Embryophyta</taxon>
        <taxon>Tracheophyta</taxon>
        <taxon>Spermatophyta</taxon>
        <taxon>Magnoliopsida</taxon>
        <taxon>Amborellales</taxon>
        <taxon>Amborellaceae</taxon>
        <taxon>Amborella</taxon>
    </lineage>
</organism>
<keyword evidence="3 5" id="KW-0408">Iron</keyword>
<dbReference type="GO" id="GO:0005506">
    <property type="term" value="F:iron ion binding"/>
    <property type="evidence" value="ECO:0007669"/>
    <property type="project" value="InterPro"/>
</dbReference>
<evidence type="ECO:0000256" key="2">
    <source>
        <dbReference type="ARBA" id="ARBA00022723"/>
    </source>
</evidence>
<dbReference type="GO" id="GO:0004497">
    <property type="term" value="F:monooxygenase activity"/>
    <property type="evidence" value="ECO:0000318"/>
    <property type="project" value="GO_Central"/>
</dbReference>
<dbReference type="InterPro" id="IPR002403">
    <property type="entry name" value="Cyt_P450_E_grp-IV"/>
</dbReference>
<dbReference type="InterPro" id="IPR036396">
    <property type="entry name" value="Cyt_P450_sf"/>
</dbReference>
<keyword evidence="7" id="KW-1185">Reference proteome</keyword>
<keyword evidence="4" id="KW-0456">Lyase</keyword>
<dbReference type="CDD" id="cd11071">
    <property type="entry name" value="CYP74"/>
    <property type="match status" value="1"/>
</dbReference>
<feature type="binding site" description="axial binding residue" evidence="5">
    <location>
        <position position="431"/>
    </location>
    <ligand>
        <name>heme</name>
        <dbReference type="ChEBI" id="CHEBI:30413"/>
    </ligand>
    <ligandPart>
        <name>Fe</name>
        <dbReference type="ChEBI" id="CHEBI:18248"/>
    </ligandPart>
</feature>
<dbReference type="HOGENOM" id="CLU_045757_0_0_1"/>
<dbReference type="GO" id="GO:0019752">
    <property type="term" value="P:carboxylic acid metabolic process"/>
    <property type="evidence" value="ECO:0007669"/>
    <property type="project" value="UniProtKB-ARBA"/>
</dbReference>
<dbReference type="eggNOG" id="ENOG502QQNS">
    <property type="taxonomic scope" value="Eukaryota"/>
</dbReference>
<dbReference type="PANTHER" id="PTHR24286:SF49">
    <property type="entry name" value="INACTIVE LINOLENATE HYDROPEROXIDE LYASE-RELATED"/>
    <property type="match status" value="1"/>
</dbReference>
<dbReference type="GO" id="GO:0016705">
    <property type="term" value="F:oxidoreductase activity, acting on paired donors, with incorporation or reduction of molecular oxygen"/>
    <property type="evidence" value="ECO:0007669"/>
    <property type="project" value="InterPro"/>
</dbReference>
<dbReference type="InterPro" id="IPR001128">
    <property type="entry name" value="Cyt_P450"/>
</dbReference>
<dbReference type="Proteomes" id="UP000017836">
    <property type="component" value="Unassembled WGS sequence"/>
</dbReference>
<dbReference type="Gramene" id="ERN05483">
    <property type="protein sequence ID" value="ERN05483"/>
    <property type="gene ID" value="AMTR_s00007p00253830"/>
</dbReference>
<dbReference type="KEGG" id="atr:18433663"/>
<protein>
    <recommendedName>
        <fullName evidence="8">Allene oxide synthase</fullName>
    </recommendedName>
</protein>
<dbReference type="OMA" id="TVHNLIF"/>
<dbReference type="GO" id="GO:0020037">
    <property type="term" value="F:heme binding"/>
    <property type="evidence" value="ECO:0007669"/>
    <property type="project" value="InterPro"/>
</dbReference>
<evidence type="ECO:0008006" key="8">
    <source>
        <dbReference type="Google" id="ProtNLM"/>
    </source>
</evidence>
<evidence type="ECO:0000256" key="5">
    <source>
        <dbReference type="PIRSR" id="PIRSR602403-1"/>
    </source>
</evidence>
<dbReference type="PANTHER" id="PTHR24286">
    <property type="entry name" value="CYTOCHROME P450 26"/>
    <property type="match status" value="1"/>
</dbReference>
<dbReference type="GO" id="GO:0016829">
    <property type="term" value="F:lyase activity"/>
    <property type="evidence" value="ECO:0007669"/>
    <property type="project" value="UniProtKB-KW"/>
</dbReference>
<dbReference type="Pfam" id="PF00067">
    <property type="entry name" value="p450"/>
    <property type="match status" value="1"/>
</dbReference>
<dbReference type="PRINTS" id="PR00465">
    <property type="entry name" value="EP450IV"/>
</dbReference>
<evidence type="ECO:0000313" key="6">
    <source>
        <dbReference type="EMBL" id="ERN05483.1"/>
    </source>
</evidence>
<reference evidence="7" key="1">
    <citation type="journal article" date="2013" name="Science">
        <title>The Amborella genome and the evolution of flowering plants.</title>
        <authorList>
            <consortium name="Amborella Genome Project"/>
        </authorList>
    </citation>
    <scope>NUCLEOTIDE SEQUENCE [LARGE SCALE GENOMIC DNA]</scope>
</reference>
<proteinExistence type="predicted"/>
<evidence type="ECO:0000256" key="1">
    <source>
        <dbReference type="ARBA" id="ARBA00022617"/>
    </source>
</evidence>
<dbReference type="Gene3D" id="1.10.630.10">
    <property type="entry name" value="Cytochrome P450"/>
    <property type="match status" value="1"/>
</dbReference>
<keyword evidence="2 5" id="KW-0479">Metal-binding</keyword>
<dbReference type="STRING" id="13333.W1PC10"/>
<evidence type="ECO:0000256" key="3">
    <source>
        <dbReference type="ARBA" id="ARBA00023004"/>
    </source>
</evidence>
<accession>W1PC10</accession>
<dbReference type="SUPFAM" id="SSF48264">
    <property type="entry name" value="Cytochrome P450"/>
    <property type="match status" value="1"/>
</dbReference>